<evidence type="ECO:0000256" key="1">
    <source>
        <dbReference type="ARBA" id="ARBA00022723"/>
    </source>
</evidence>
<evidence type="ECO:0000256" key="4">
    <source>
        <dbReference type="ARBA" id="ARBA00023125"/>
    </source>
</evidence>
<feature type="domain" description="THAP-type" evidence="6">
    <location>
        <begin position="749"/>
        <end position="825"/>
    </location>
</feature>
<keyword evidence="1" id="KW-0479">Metal-binding</keyword>
<evidence type="ECO:0000313" key="7">
    <source>
        <dbReference type="EMBL" id="CAG9823422.1"/>
    </source>
</evidence>
<dbReference type="InterPro" id="IPR026516">
    <property type="entry name" value="THAP1/10"/>
</dbReference>
<keyword evidence="3" id="KW-0862">Zinc</keyword>
<dbReference type="OrthoDB" id="6774007at2759"/>
<dbReference type="PANTHER" id="PTHR46600">
    <property type="entry name" value="THAP DOMAIN-CONTAINING"/>
    <property type="match status" value="1"/>
</dbReference>
<keyword evidence="2 5" id="KW-0863">Zinc-finger</keyword>
<evidence type="ECO:0000313" key="8">
    <source>
        <dbReference type="Proteomes" id="UP001153737"/>
    </source>
</evidence>
<dbReference type="PANTHER" id="PTHR46600:SF11">
    <property type="entry name" value="THAP DOMAIN-CONTAINING PROTEIN 10"/>
    <property type="match status" value="1"/>
</dbReference>
<feature type="domain" description="THAP-type" evidence="6">
    <location>
        <begin position="612"/>
        <end position="691"/>
    </location>
</feature>
<evidence type="ECO:0000256" key="3">
    <source>
        <dbReference type="ARBA" id="ARBA00022833"/>
    </source>
</evidence>
<feature type="domain" description="THAP-type" evidence="6">
    <location>
        <begin position="414"/>
        <end position="496"/>
    </location>
</feature>
<evidence type="ECO:0000256" key="5">
    <source>
        <dbReference type="PROSITE-ProRule" id="PRU00309"/>
    </source>
</evidence>
<evidence type="ECO:0000259" key="6">
    <source>
        <dbReference type="PROSITE" id="PS50950"/>
    </source>
</evidence>
<dbReference type="SUPFAM" id="SSF57716">
    <property type="entry name" value="Glucocorticoid receptor-like (DNA-binding domain)"/>
    <property type="match status" value="6"/>
</dbReference>
<dbReference type="EMBL" id="OU896713">
    <property type="protein sequence ID" value="CAG9823422.1"/>
    <property type="molecule type" value="Genomic_DNA"/>
</dbReference>
<dbReference type="AlphaFoldDB" id="A0A9N9X755"/>
<feature type="domain" description="THAP-type" evidence="6">
    <location>
        <begin position="518"/>
        <end position="607"/>
    </location>
</feature>
<keyword evidence="4 5" id="KW-0238">DNA-binding</keyword>
<dbReference type="SMART" id="SM00980">
    <property type="entry name" value="THAP"/>
    <property type="match status" value="6"/>
</dbReference>
<reference evidence="7" key="1">
    <citation type="submission" date="2022-01" db="EMBL/GenBank/DDBJ databases">
        <authorList>
            <person name="King R."/>
        </authorList>
    </citation>
    <scope>NUCLEOTIDE SEQUENCE</scope>
</reference>
<proteinExistence type="predicted"/>
<dbReference type="Proteomes" id="UP001153737">
    <property type="component" value="Chromosome 7"/>
</dbReference>
<organism evidence="7 8">
    <name type="scientific">Phaedon cochleariae</name>
    <name type="common">Mustard beetle</name>
    <dbReference type="NCBI Taxonomy" id="80249"/>
    <lineage>
        <taxon>Eukaryota</taxon>
        <taxon>Metazoa</taxon>
        <taxon>Ecdysozoa</taxon>
        <taxon>Arthropoda</taxon>
        <taxon>Hexapoda</taxon>
        <taxon>Insecta</taxon>
        <taxon>Pterygota</taxon>
        <taxon>Neoptera</taxon>
        <taxon>Endopterygota</taxon>
        <taxon>Coleoptera</taxon>
        <taxon>Polyphaga</taxon>
        <taxon>Cucujiformia</taxon>
        <taxon>Chrysomeloidea</taxon>
        <taxon>Chrysomelidae</taxon>
        <taxon>Chrysomelinae</taxon>
        <taxon>Chrysomelini</taxon>
        <taxon>Phaedon</taxon>
    </lineage>
</organism>
<dbReference type="GO" id="GO:0008270">
    <property type="term" value="F:zinc ion binding"/>
    <property type="evidence" value="ECO:0007669"/>
    <property type="project" value="UniProtKB-KW"/>
</dbReference>
<keyword evidence="8" id="KW-1185">Reference proteome</keyword>
<feature type="domain" description="THAP-type" evidence="6">
    <location>
        <begin position="878"/>
        <end position="965"/>
    </location>
</feature>
<evidence type="ECO:0000256" key="2">
    <source>
        <dbReference type="ARBA" id="ARBA00022771"/>
    </source>
</evidence>
<dbReference type="InterPro" id="IPR006612">
    <property type="entry name" value="THAP_Znf"/>
</dbReference>
<accession>A0A9N9X755</accession>
<protein>
    <recommendedName>
        <fullName evidence="6">THAP-type domain-containing protein</fullName>
    </recommendedName>
</protein>
<dbReference type="SMART" id="SM00692">
    <property type="entry name" value="DM3"/>
    <property type="match status" value="5"/>
</dbReference>
<dbReference type="PROSITE" id="PS50950">
    <property type="entry name" value="ZF_THAP"/>
    <property type="match status" value="5"/>
</dbReference>
<name>A0A9N9X755_PHACE</name>
<dbReference type="Pfam" id="PF05485">
    <property type="entry name" value="THAP"/>
    <property type="match status" value="6"/>
</dbReference>
<reference evidence="7" key="2">
    <citation type="submission" date="2022-10" db="EMBL/GenBank/DDBJ databases">
        <authorList>
            <consortium name="ENA_rothamsted_submissions"/>
            <consortium name="culmorum"/>
            <person name="King R."/>
        </authorList>
    </citation>
    <scope>NUCLEOTIDE SEQUENCE</scope>
</reference>
<dbReference type="GO" id="GO:0043565">
    <property type="term" value="F:sequence-specific DNA binding"/>
    <property type="evidence" value="ECO:0007669"/>
    <property type="project" value="InterPro"/>
</dbReference>
<sequence>MDTGNRLLCNSNIEFEVDESEEVQFVSVGTTETIDLAIDTLKITNQRHNYIAENGIQTFQNSGLESIQIVGDIEENNAKRPFIVEPKEQSFHNSGLESMQIVEDIEESNAKRPLIIEPKGQSSHNRGLESMQIVEDIEESNPKRPLIIEPKEQLKSTPSIDLSSIFIIKSHGESTVKKHVPAEKVLHSAPKNKSYNEQIYLGKTGNERKLKRAAPVVLKGLIIKQATTSTEPNVSQSQSNLNTIPTTHAVEQSDIPSKTPEVIEKCVEPIHNEQAKVTNQGTSTTAKAQSSSDVHVRELTNPVVEENSVNIVPAPNQQETSLEVDTTRINPCVIPGCKIYKNEQVYAFKVPENIALLNIWDMCIDKIEAKKLFFNDVICIKHFDKSDVVHNFKIIKQNEAEVLVDEPFLRKGAMPCIHYHTECCVPGCTQLAGKRFTFPVLNNDNLHLWLYMLKNLSLKKLSAKELLRHRVCEIHFEPDCFDEQRELTERAVPTLHLPVKVDPKYFGEAALGVDFNSDVKQCIHRFCNTKAKLNGYPSDLFSLPCKNFVSLKTWLTTCGRSDLIAESINSTIESTKGFGVCKKHFMLQDYEDVSMSKLKPHAVPRNIEQHSMSNSVIVCAFESCYKIANQIKKIYPFPEETERSKSWLQVIRREEFTDMQNMNGYGVCEDHFVKSDFVDGELSSTAIPKTVIKYGESNIRISPAFPGIRGKNSNNWKSQSRKRDPTVITSNTPEVQFISESIPQPMRIHPNTCVYRGCKSKASISNPLLHFPVKSSQYRAWLKACGYKNFGPLSSRYQICSKHFDEKAFDKNGRLIDPSTTPVQYRRSRHIDPPQYVVMGVTSGSIQNSADNNSQEDLHKDGEDSKCDDADILNEIDFEMLCAVENCVTLYKGPEALIHKFPHPDNEAERFEMWLRLVANESLDHLNGHEVHRSYVVCERHFERYFYAEHAAGKRLVQVAVPTLNLVASPDWLNGSIYYEKTIQPHLKRLGLDAPRAETTWLETGPVILSDQEDKTKCILEKDRLIFPGMGCFLQIADRKPDAKILERKFPYKIYRCNKSSYGPAYTEYGENFSIHTAIVIDDDDESERIVMRYLLEKRREIDAASIASGTEKPPSV</sequence>
<gene>
    <name evidence="7" type="ORF">PHAECO_LOCUS10804</name>
</gene>